<keyword evidence="3 6" id="KW-0812">Transmembrane</keyword>
<evidence type="ECO:0000256" key="6">
    <source>
        <dbReference type="SAM" id="Phobius"/>
    </source>
</evidence>
<keyword evidence="4 6" id="KW-1133">Transmembrane helix</keyword>
<feature type="transmembrane region" description="Helical" evidence="6">
    <location>
        <begin position="211"/>
        <end position="229"/>
    </location>
</feature>
<evidence type="ECO:0000313" key="9">
    <source>
        <dbReference type="Proteomes" id="UP001609821"/>
    </source>
</evidence>
<feature type="domain" description="Major facilitator superfamily (MFS) profile" evidence="7">
    <location>
        <begin position="9"/>
        <end position="390"/>
    </location>
</feature>
<feature type="transmembrane region" description="Helical" evidence="6">
    <location>
        <begin position="277"/>
        <end position="298"/>
    </location>
</feature>
<evidence type="ECO:0000313" key="8">
    <source>
        <dbReference type="EMBL" id="MFH6565736.1"/>
    </source>
</evidence>
<evidence type="ECO:0000259" key="7">
    <source>
        <dbReference type="PROSITE" id="PS50850"/>
    </source>
</evidence>
<gene>
    <name evidence="8" type="ORF">ACHMWK_07120</name>
</gene>
<feature type="transmembrane region" description="Helical" evidence="6">
    <location>
        <begin position="107"/>
        <end position="124"/>
    </location>
</feature>
<feature type="transmembrane region" description="Helical" evidence="6">
    <location>
        <begin position="78"/>
        <end position="101"/>
    </location>
</feature>
<accession>A0ABW7LYB4</accession>
<dbReference type="Gene3D" id="1.20.1720.10">
    <property type="entry name" value="Multidrug resistance protein D"/>
    <property type="match status" value="1"/>
</dbReference>
<reference evidence="8 9" key="1">
    <citation type="submission" date="2024-10" db="EMBL/GenBank/DDBJ databases">
        <title>Aeromonas and Pseudomonas from the Cagarras Archipelago, Rio de Janeiro, Brazil.</title>
        <authorList>
            <person name="Canellas A.L.B."/>
            <person name="Laport M.S."/>
        </authorList>
    </citation>
    <scope>NUCLEOTIDE SEQUENCE [LARGE SCALE GENOMIC DNA]</scope>
    <source>
        <strain evidence="8 9">CPF-4</strain>
    </source>
</reference>
<dbReference type="InterPro" id="IPR020846">
    <property type="entry name" value="MFS_dom"/>
</dbReference>
<feature type="transmembrane region" description="Helical" evidence="6">
    <location>
        <begin position="166"/>
        <end position="186"/>
    </location>
</feature>
<feature type="transmembrane region" description="Helical" evidence="6">
    <location>
        <begin position="337"/>
        <end position="361"/>
    </location>
</feature>
<feature type="transmembrane region" description="Helical" evidence="6">
    <location>
        <begin position="47"/>
        <end position="66"/>
    </location>
</feature>
<evidence type="ECO:0000256" key="5">
    <source>
        <dbReference type="ARBA" id="ARBA00023136"/>
    </source>
</evidence>
<feature type="transmembrane region" description="Helical" evidence="6">
    <location>
        <begin position="304"/>
        <end position="325"/>
    </location>
</feature>
<dbReference type="InterPro" id="IPR036259">
    <property type="entry name" value="MFS_trans_sf"/>
</dbReference>
<sequence length="390" mass="41701">MLCLQTSLLISLSSLTVFLAQLGMMMYLPALPSIALSLNTTQNLASLSLPTYLVGMAMPMLLWGKWGKWGAAWGIKPVLIASLLIFSLTNALLAACVQIETFLSLRFLQGLAASGMSVMARSLVAQHFKGNQVAKALSWLSIAFVISLGVGQYAGAILMSTFGWPATFWCLAIGATLQAGCVYRWLSGARQASSTPVCWRHYLTIFRHAPFLRPTLIGGLGYGIIIGFNTAAPSVFQTTYEWSVSEYGALGWAMSLAYVLGSLIVNRYVLIRGQSQLSAIATSIMVAGSVVMVLGVIANTTFAALLWVPYCLIVLGQAISYPISLSTASAHSPVKGPYSMALCGLIHQLVAAFVGVTVSLLSVQNPLYLATLCLLMTVLVRVLNITQPNS</sequence>
<keyword evidence="2" id="KW-0813">Transport</keyword>
<organism evidence="8 9">
    <name type="scientific">Pseudomonas kulmbachensis</name>
    <dbReference type="NCBI Taxonomy" id="3043408"/>
    <lineage>
        <taxon>Bacteria</taxon>
        <taxon>Pseudomonadati</taxon>
        <taxon>Pseudomonadota</taxon>
        <taxon>Gammaproteobacteria</taxon>
        <taxon>Pseudomonadales</taxon>
        <taxon>Pseudomonadaceae</taxon>
        <taxon>Pseudomonas</taxon>
    </lineage>
</organism>
<evidence type="ECO:0000256" key="2">
    <source>
        <dbReference type="ARBA" id="ARBA00022448"/>
    </source>
</evidence>
<dbReference type="Pfam" id="PF07690">
    <property type="entry name" value="MFS_1"/>
    <property type="match status" value="1"/>
</dbReference>
<dbReference type="InterPro" id="IPR011701">
    <property type="entry name" value="MFS"/>
</dbReference>
<feature type="transmembrane region" description="Helical" evidence="6">
    <location>
        <begin position="367"/>
        <end position="384"/>
    </location>
</feature>
<dbReference type="PROSITE" id="PS50850">
    <property type="entry name" value="MFS"/>
    <property type="match status" value="1"/>
</dbReference>
<dbReference type="SUPFAM" id="SSF103473">
    <property type="entry name" value="MFS general substrate transporter"/>
    <property type="match status" value="1"/>
</dbReference>
<protein>
    <submittedName>
        <fullName evidence="8">MFS transporter</fullName>
    </submittedName>
</protein>
<evidence type="ECO:0000256" key="4">
    <source>
        <dbReference type="ARBA" id="ARBA00022989"/>
    </source>
</evidence>
<evidence type="ECO:0000256" key="1">
    <source>
        <dbReference type="ARBA" id="ARBA00004141"/>
    </source>
</evidence>
<dbReference type="RefSeq" id="WP_395246859.1">
    <property type="nucleotide sequence ID" value="NZ_JBINXA010000010.1"/>
</dbReference>
<dbReference type="PANTHER" id="PTHR23502">
    <property type="entry name" value="MAJOR FACILITATOR SUPERFAMILY"/>
    <property type="match status" value="1"/>
</dbReference>
<comment type="subcellular location">
    <subcellularLocation>
        <location evidence="1">Membrane</location>
        <topology evidence="1">Multi-pass membrane protein</topology>
    </subcellularLocation>
</comment>
<dbReference type="EMBL" id="JBINXB010000006">
    <property type="protein sequence ID" value="MFH6565736.1"/>
    <property type="molecule type" value="Genomic_DNA"/>
</dbReference>
<evidence type="ECO:0000256" key="3">
    <source>
        <dbReference type="ARBA" id="ARBA00022692"/>
    </source>
</evidence>
<dbReference type="PANTHER" id="PTHR23502:SF132">
    <property type="entry name" value="POLYAMINE TRANSPORTER 2-RELATED"/>
    <property type="match status" value="1"/>
</dbReference>
<keyword evidence="5 6" id="KW-0472">Membrane</keyword>
<proteinExistence type="predicted"/>
<feature type="transmembrane region" description="Helical" evidence="6">
    <location>
        <begin position="249"/>
        <end position="270"/>
    </location>
</feature>
<feature type="transmembrane region" description="Helical" evidence="6">
    <location>
        <begin position="136"/>
        <end position="154"/>
    </location>
</feature>
<dbReference type="Proteomes" id="UP001609821">
    <property type="component" value="Unassembled WGS sequence"/>
</dbReference>
<keyword evidence="9" id="KW-1185">Reference proteome</keyword>
<comment type="caution">
    <text evidence="8">The sequence shown here is derived from an EMBL/GenBank/DDBJ whole genome shotgun (WGS) entry which is preliminary data.</text>
</comment>
<name>A0ABW7LYB4_9PSED</name>